<protein>
    <submittedName>
        <fullName evidence="1">Uncharacterized protein</fullName>
    </submittedName>
</protein>
<dbReference type="EMBL" id="X01895">
    <property type="protein sequence ID" value="CAA25985.1"/>
    <property type="molecule type" value="mRNA"/>
</dbReference>
<organism evidence="1">
    <name type="scientific">Escherichia coli</name>
    <dbReference type="NCBI Taxonomy" id="562"/>
    <lineage>
        <taxon>Bacteria</taxon>
        <taxon>Pseudomonadati</taxon>
        <taxon>Pseudomonadota</taxon>
        <taxon>Gammaproteobacteria</taxon>
        <taxon>Enterobacterales</taxon>
        <taxon>Enterobacteriaceae</taxon>
        <taxon>Escherichia</taxon>
    </lineage>
</organism>
<name>Q46963_ECOLX</name>
<dbReference type="RefSeq" id="WP_071892919.1">
    <property type="nucleotide sequence ID" value="NZ_WVWC01000019.1"/>
</dbReference>
<dbReference type="PIR" id="A26228">
    <property type="entry name" value="A26228"/>
</dbReference>
<evidence type="ECO:0000313" key="1">
    <source>
        <dbReference type="EMBL" id="CAA25985.1"/>
    </source>
</evidence>
<dbReference type="GeneID" id="303475970"/>
<proteinExistence type="evidence at transcript level"/>
<accession>Q46963</accession>
<sequence length="15" mass="1725">MFYLSDLLLHVIGFG</sequence>
<reference evidence="1" key="1">
    <citation type="journal article" date="1979" name="J. Mol. Biol.">
        <title>A small, unstable RNA molecule of Escherichia coli: spot 42 RNA. I. Nucleotide sequence analysis.</title>
        <authorList>
            <person name="Sahagan B.G."/>
            <person name="Dahlberg J.E."/>
        </authorList>
    </citation>
    <scope>NUCLEOTIDE SEQUENCE</scope>
    <source>
        <strain evidence="1">CP78</strain>
    </source>
</reference>